<feature type="compositionally biased region" description="Basic and acidic residues" evidence="1">
    <location>
        <begin position="89"/>
        <end position="101"/>
    </location>
</feature>
<feature type="compositionally biased region" description="Basic and acidic residues" evidence="1">
    <location>
        <begin position="37"/>
        <end position="75"/>
    </location>
</feature>
<feature type="compositionally biased region" description="Low complexity" evidence="1">
    <location>
        <begin position="405"/>
        <end position="428"/>
    </location>
</feature>
<organism evidence="2 3">
    <name type="scientific">Cymbomonas tetramitiformis</name>
    <dbReference type="NCBI Taxonomy" id="36881"/>
    <lineage>
        <taxon>Eukaryota</taxon>
        <taxon>Viridiplantae</taxon>
        <taxon>Chlorophyta</taxon>
        <taxon>Pyramimonadophyceae</taxon>
        <taxon>Pyramimonadales</taxon>
        <taxon>Pyramimonadaceae</taxon>
        <taxon>Cymbomonas</taxon>
    </lineage>
</organism>
<dbReference type="Proteomes" id="UP001190700">
    <property type="component" value="Unassembled WGS sequence"/>
</dbReference>
<dbReference type="AlphaFoldDB" id="A0AAE0FG48"/>
<feature type="compositionally biased region" description="Acidic residues" evidence="1">
    <location>
        <begin position="521"/>
        <end position="534"/>
    </location>
</feature>
<dbReference type="EMBL" id="LGRX02019316">
    <property type="protein sequence ID" value="KAK3258711.1"/>
    <property type="molecule type" value="Genomic_DNA"/>
</dbReference>
<feature type="compositionally biased region" description="Polar residues" evidence="1">
    <location>
        <begin position="154"/>
        <end position="163"/>
    </location>
</feature>
<feature type="region of interest" description="Disordered" evidence="1">
    <location>
        <begin position="259"/>
        <end position="284"/>
    </location>
</feature>
<feature type="compositionally biased region" description="Acidic residues" evidence="1">
    <location>
        <begin position="76"/>
        <end position="88"/>
    </location>
</feature>
<feature type="compositionally biased region" description="Acidic residues" evidence="1">
    <location>
        <begin position="542"/>
        <end position="569"/>
    </location>
</feature>
<feature type="compositionally biased region" description="Low complexity" evidence="1">
    <location>
        <begin position="307"/>
        <end position="329"/>
    </location>
</feature>
<feature type="compositionally biased region" description="Basic and acidic residues" evidence="1">
    <location>
        <begin position="475"/>
        <end position="485"/>
    </location>
</feature>
<comment type="caution">
    <text evidence="2">The sequence shown here is derived from an EMBL/GenBank/DDBJ whole genome shotgun (WGS) entry which is preliminary data.</text>
</comment>
<feature type="compositionally biased region" description="Acidic residues" evidence="1">
    <location>
        <begin position="588"/>
        <end position="601"/>
    </location>
</feature>
<feature type="region of interest" description="Disordered" evidence="1">
    <location>
        <begin position="296"/>
        <end position="371"/>
    </location>
</feature>
<feature type="region of interest" description="Disordered" evidence="1">
    <location>
        <begin position="872"/>
        <end position="924"/>
    </location>
</feature>
<feature type="compositionally biased region" description="Acidic residues" evidence="1">
    <location>
        <begin position="9"/>
        <end position="20"/>
    </location>
</feature>
<name>A0AAE0FG48_9CHLO</name>
<gene>
    <name evidence="2" type="ORF">CYMTET_32257</name>
</gene>
<feature type="compositionally biased region" description="Basic and acidic residues" evidence="1">
    <location>
        <begin position="348"/>
        <end position="367"/>
    </location>
</feature>
<sequence length="947" mass="101323">MSANGDVIDLCDSDSADSDSPEVCLISDSEDGSEDLAEVRGEEREGEREEQREGEREEQREGERAAERAEERAEERDEERDEELEDAEEKALKEQKEEDSHNAMAADGNGDPTKASGSAHGTVEQHSTTLAAAEKTATPLGCDPGRTSAEGSRLPSTSDSATLTPRAELSTLRTAEGEAPEVLYRLIEEAMQSRQISLGLRRMLPDGSIETLQRVLDTQGNRARIKEILTPLLGQQPAAVPADDPTSPSAMARHITFNLKRTNPVPSPANCHPKEPTMRCTKKSAKEVPQYLFFSTSVLKRPPTDPAPGDAGAAKRPPTDPAPGDAGAAKRARVAGHGGESSAAGRRASYDAEREEERQPAAEEPKWNRLAPLYTEDANLAAEPGREQRALEQLTTLARSQLLEAQPAAEAARGENAAAAPAEGGQRALEQLDSLARSQRAKAQVVTDAARDENGTAAPAAGAAGAENGVVAPAEECRMETEEQRAGIAEMEEQHGKEEEEEQRVLSLFEEEETEGGRVSEEEEAEQVVSEEEEKGGRVSEGEEEEQVDSEEEEDAEGESEEEDDEGASEENFRDYIADAMADGDQATSDEGEGGAEEENEWGNGTATGSPDSIENRRADLIRIAPHHPTGCQETAWRPEVNGAGVAGCVRVRDKSRGPHGVEHALGKSCPEMQMGAPSGAQAGLQPPCKRPAPEEWLPDLERCHEVRRSLHVLTFVEQLLNKCLARKKNKRPPELALAGPSQRPAPGPYQSPTAAAGGGSRENPALRAEAAADGAGAARGGSPAAEPPNERMWRPTSTGGVRHGWCGEGQEEEAAAEARRCEASGTADTAGGGEYKLLPALWARECGAFRGSAGASHASYRCPLTVETKEAGGSGQLTREKRGKHGLVNTRERGGQEGELRLQSEALNSDGSRQDTRTPVPITAEQRAYVPVPPPSLEYARLGMLI</sequence>
<feature type="compositionally biased region" description="Low complexity" evidence="1">
    <location>
        <begin position="455"/>
        <end position="474"/>
    </location>
</feature>
<proteinExistence type="predicted"/>
<evidence type="ECO:0000313" key="2">
    <source>
        <dbReference type="EMBL" id="KAK3258711.1"/>
    </source>
</evidence>
<feature type="region of interest" description="Disordered" evidence="1">
    <location>
        <begin position="405"/>
        <end position="613"/>
    </location>
</feature>
<feature type="compositionally biased region" description="Basic and acidic residues" evidence="1">
    <location>
        <begin position="891"/>
        <end position="903"/>
    </location>
</feature>
<keyword evidence="3" id="KW-1185">Reference proteome</keyword>
<feature type="compositionally biased region" description="Low complexity" evidence="1">
    <location>
        <begin position="766"/>
        <end position="785"/>
    </location>
</feature>
<evidence type="ECO:0000256" key="1">
    <source>
        <dbReference type="SAM" id="MobiDB-lite"/>
    </source>
</evidence>
<feature type="region of interest" description="Disordered" evidence="1">
    <location>
        <begin position="731"/>
        <end position="812"/>
    </location>
</feature>
<evidence type="ECO:0000313" key="3">
    <source>
        <dbReference type="Proteomes" id="UP001190700"/>
    </source>
</evidence>
<accession>A0AAE0FG48</accession>
<feature type="region of interest" description="Disordered" evidence="1">
    <location>
        <begin position="1"/>
        <end position="168"/>
    </location>
</feature>
<protein>
    <submittedName>
        <fullName evidence="2">Uncharacterized protein</fullName>
    </submittedName>
</protein>
<reference evidence="2 3" key="1">
    <citation type="journal article" date="2015" name="Genome Biol. Evol.">
        <title>Comparative Genomics of a Bacterivorous Green Alga Reveals Evolutionary Causalities and Consequences of Phago-Mixotrophic Mode of Nutrition.</title>
        <authorList>
            <person name="Burns J.A."/>
            <person name="Paasch A."/>
            <person name="Narechania A."/>
            <person name="Kim E."/>
        </authorList>
    </citation>
    <scope>NUCLEOTIDE SEQUENCE [LARGE SCALE GENOMIC DNA]</scope>
    <source>
        <strain evidence="2 3">PLY_AMNH</strain>
    </source>
</reference>